<proteinExistence type="predicted"/>
<gene>
    <name evidence="1" type="ORF">O6H91_07G134000</name>
</gene>
<dbReference type="EMBL" id="CM055098">
    <property type="protein sequence ID" value="KAJ7551103.1"/>
    <property type="molecule type" value="Genomic_DNA"/>
</dbReference>
<keyword evidence="2" id="KW-1185">Reference proteome</keyword>
<protein>
    <submittedName>
        <fullName evidence="1">Uncharacterized protein</fullName>
    </submittedName>
</protein>
<organism evidence="1 2">
    <name type="scientific">Diphasiastrum complanatum</name>
    <name type="common">Issler's clubmoss</name>
    <name type="synonym">Lycopodium complanatum</name>
    <dbReference type="NCBI Taxonomy" id="34168"/>
    <lineage>
        <taxon>Eukaryota</taxon>
        <taxon>Viridiplantae</taxon>
        <taxon>Streptophyta</taxon>
        <taxon>Embryophyta</taxon>
        <taxon>Tracheophyta</taxon>
        <taxon>Lycopodiopsida</taxon>
        <taxon>Lycopodiales</taxon>
        <taxon>Lycopodiaceae</taxon>
        <taxon>Lycopodioideae</taxon>
        <taxon>Diphasiastrum</taxon>
    </lineage>
</organism>
<comment type="caution">
    <text evidence="1">The sequence shown here is derived from an EMBL/GenBank/DDBJ whole genome shotgun (WGS) entry which is preliminary data.</text>
</comment>
<reference evidence="2" key="1">
    <citation type="journal article" date="2024" name="Proc. Natl. Acad. Sci. U.S.A.">
        <title>Extraordinary preservation of gene collinearity over three hundred million years revealed in homosporous lycophytes.</title>
        <authorList>
            <person name="Li C."/>
            <person name="Wickell D."/>
            <person name="Kuo L.Y."/>
            <person name="Chen X."/>
            <person name="Nie B."/>
            <person name="Liao X."/>
            <person name="Peng D."/>
            <person name="Ji J."/>
            <person name="Jenkins J."/>
            <person name="Williams M."/>
            <person name="Shu S."/>
            <person name="Plott C."/>
            <person name="Barry K."/>
            <person name="Rajasekar S."/>
            <person name="Grimwood J."/>
            <person name="Han X."/>
            <person name="Sun S."/>
            <person name="Hou Z."/>
            <person name="He W."/>
            <person name="Dai G."/>
            <person name="Sun C."/>
            <person name="Schmutz J."/>
            <person name="Leebens-Mack J.H."/>
            <person name="Li F.W."/>
            <person name="Wang L."/>
        </authorList>
    </citation>
    <scope>NUCLEOTIDE SEQUENCE [LARGE SCALE GENOMIC DNA]</scope>
    <source>
        <strain evidence="2">cv. PW_Plant_1</strain>
    </source>
</reference>
<accession>A0ACC2DA35</accession>
<name>A0ACC2DA35_DIPCM</name>
<dbReference type="Proteomes" id="UP001162992">
    <property type="component" value="Chromosome 7"/>
</dbReference>
<evidence type="ECO:0000313" key="1">
    <source>
        <dbReference type="EMBL" id="KAJ7551103.1"/>
    </source>
</evidence>
<evidence type="ECO:0000313" key="2">
    <source>
        <dbReference type="Proteomes" id="UP001162992"/>
    </source>
</evidence>
<sequence>MMPLDTPVLHIFTTCWHFHNRIARSVNVPSHLGMIRLRLPLQAGRRIWHEAQTPAWRAQCIRCELGQVAKSLPVLPARAASTEAAPFKRPSVTWGVVQEYKTQISAREDVISFLKAEGIDTREFESVELPTSIDVVKERLDFLRKLGLEKKHINEYPLMICCSVKKNMVPVIDYLERLGFTSKVLPIFLRKYPMVLHTSVVVDLQPVVWYLEGLGIDRKDMSKVLLKYPDVLGFRLEGTISTSVAYLVSIGVGIREVGPMLIEFPQILGMRVGNNIKPKVEYISSLGLPKEAVAKILEKHPYLLGLGLDDKIRPAIAALIGAGVREQALPAIIAQFPDVFAVNAEQKLAGKHTWLTKQLHVEPENVARIIEKLPQIIVINERMALERVNFLRKTGDFKENDIAKMATACPQILALSIDYALSPNLMFFKKEMKRPFQDLVDFPAYFTYNLEDRIQPRYKQIRQKGIKCTLSWFLNCSDSKFQERLGTEYVENPLGEKAELSFVMGGPFHNKDQSLQDQREKMKANLDVDGLFSDDDDGNERDADGEEEATECEGDVQKSNADGGEEARESEEWSEGDEEGDEWPDGTLTEDDEGLGYEVKADSS</sequence>